<dbReference type="InterPro" id="IPR001405">
    <property type="entry name" value="UPF0758"/>
</dbReference>
<keyword evidence="9" id="KW-1185">Reference proteome</keyword>
<evidence type="ECO:0000256" key="3">
    <source>
        <dbReference type="ARBA" id="ARBA00022801"/>
    </source>
</evidence>
<evidence type="ECO:0000256" key="6">
    <source>
        <dbReference type="RuleBase" id="RU003797"/>
    </source>
</evidence>
<feature type="domain" description="MPN" evidence="7">
    <location>
        <begin position="160"/>
        <end position="282"/>
    </location>
</feature>
<dbReference type="GO" id="GO:0046872">
    <property type="term" value="F:metal ion binding"/>
    <property type="evidence" value="ECO:0007669"/>
    <property type="project" value="UniProtKB-KW"/>
</dbReference>
<dbReference type="PANTHER" id="PTHR30471">
    <property type="entry name" value="DNA REPAIR PROTEIN RADC"/>
    <property type="match status" value="1"/>
</dbReference>
<accession>A0A562NQ95</accession>
<comment type="similarity">
    <text evidence="6">Belongs to the UPF0758 family.</text>
</comment>
<evidence type="ECO:0000256" key="1">
    <source>
        <dbReference type="ARBA" id="ARBA00022670"/>
    </source>
</evidence>
<keyword evidence="2" id="KW-0479">Metal-binding</keyword>
<dbReference type="PROSITE" id="PS50249">
    <property type="entry name" value="MPN"/>
    <property type="match status" value="1"/>
</dbReference>
<evidence type="ECO:0000256" key="5">
    <source>
        <dbReference type="ARBA" id="ARBA00023049"/>
    </source>
</evidence>
<dbReference type="EMBL" id="VLKU01000005">
    <property type="protein sequence ID" value="TWI34358.1"/>
    <property type="molecule type" value="Genomic_DNA"/>
</dbReference>
<dbReference type="GO" id="GO:0006508">
    <property type="term" value="P:proteolysis"/>
    <property type="evidence" value="ECO:0007669"/>
    <property type="project" value="UniProtKB-KW"/>
</dbReference>
<sequence>MAHGPGRVNLSFILACELWGMSPNRAFHEAPLPLFSPAGDEAIVPSGFRGQEAAPDPKTPSYLADHRARLRDRFMQGGAEALPDYELLELVLFRAIPRQDVKPLARRLIEKFGDFNRVISAVPARLAEVAGVGPAVVIELKIIEAAAARLARSRVMHRPVLAGWDALLDYCHTAMAHREIEQFRVLYLDRKNVLIADEEQGRGTVDHVPVYPREIMRRALELNASAMILVHNHPSGDPTPSEADIVMTGRIVSAADVMGITVHDHLIIGKSRELSFRSEGLL</sequence>
<dbReference type="SUPFAM" id="SSF102712">
    <property type="entry name" value="JAB1/MPN domain"/>
    <property type="match status" value="1"/>
</dbReference>
<reference evidence="8 9" key="1">
    <citation type="journal article" date="2015" name="Stand. Genomic Sci.">
        <title>Genomic Encyclopedia of Bacterial and Archaeal Type Strains, Phase III: the genomes of soil and plant-associated and newly described type strains.</title>
        <authorList>
            <person name="Whitman W.B."/>
            <person name="Woyke T."/>
            <person name="Klenk H.P."/>
            <person name="Zhou Y."/>
            <person name="Lilburn T.G."/>
            <person name="Beck B.J."/>
            <person name="De Vos P."/>
            <person name="Vandamme P."/>
            <person name="Eisen J.A."/>
            <person name="Garrity G."/>
            <person name="Hugenholtz P."/>
            <person name="Kyrpides N.C."/>
        </authorList>
    </citation>
    <scope>NUCLEOTIDE SEQUENCE [LARGE SCALE GENOMIC DNA]</scope>
    <source>
        <strain evidence="8 9">CGMCC 1.5364</strain>
    </source>
</reference>
<evidence type="ECO:0000256" key="2">
    <source>
        <dbReference type="ARBA" id="ARBA00022723"/>
    </source>
</evidence>
<dbReference type="AlphaFoldDB" id="A0A562NQ95"/>
<comment type="caution">
    <text evidence="8">The sequence shown here is derived from an EMBL/GenBank/DDBJ whole genome shotgun (WGS) entry which is preliminary data.</text>
</comment>
<organism evidence="8 9">
    <name type="scientific">Paracoccus sulfuroxidans</name>
    <dbReference type="NCBI Taxonomy" id="384678"/>
    <lineage>
        <taxon>Bacteria</taxon>
        <taxon>Pseudomonadati</taxon>
        <taxon>Pseudomonadota</taxon>
        <taxon>Alphaproteobacteria</taxon>
        <taxon>Rhodobacterales</taxon>
        <taxon>Paracoccaceae</taxon>
        <taxon>Paracoccus</taxon>
    </lineage>
</organism>
<gene>
    <name evidence="8" type="ORF">IQ24_01876</name>
</gene>
<keyword evidence="1" id="KW-0645">Protease</keyword>
<dbReference type="InterPro" id="IPR046778">
    <property type="entry name" value="UPF0758_N"/>
</dbReference>
<dbReference type="GO" id="GO:0008237">
    <property type="term" value="F:metallopeptidase activity"/>
    <property type="evidence" value="ECO:0007669"/>
    <property type="project" value="UniProtKB-KW"/>
</dbReference>
<dbReference type="InterPro" id="IPR010994">
    <property type="entry name" value="RuvA_2-like"/>
</dbReference>
<protein>
    <submittedName>
        <fullName evidence="8">DNA repair protein RadC</fullName>
    </submittedName>
</protein>
<dbReference type="InterPro" id="IPR020891">
    <property type="entry name" value="UPF0758_CS"/>
</dbReference>
<dbReference type="SUPFAM" id="SSF47781">
    <property type="entry name" value="RuvA domain 2-like"/>
    <property type="match status" value="1"/>
</dbReference>
<proteinExistence type="inferred from homology"/>
<evidence type="ECO:0000256" key="4">
    <source>
        <dbReference type="ARBA" id="ARBA00022833"/>
    </source>
</evidence>
<dbReference type="NCBIfam" id="NF000642">
    <property type="entry name" value="PRK00024.1"/>
    <property type="match status" value="1"/>
</dbReference>
<dbReference type="PROSITE" id="PS01302">
    <property type="entry name" value="UPF0758"/>
    <property type="match status" value="1"/>
</dbReference>
<dbReference type="Proteomes" id="UP000316225">
    <property type="component" value="Unassembled WGS sequence"/>
</dbReference>
<evidence type="ECO:0000313" key="8">
    <source>
        <dbReference type="EMBL" id="TWI34358.1"/>
    </source>
</evidence>
<dbReference type="CDD" id="cd08071">
    <property type="entry name" value="MPN_DUF2466"/>
    <property type="match status" value="1"/>
</dbReference>
<name>A0A562NQ95_9RHOB</name>
<dbReference type="Pfam" id="PF04002">
    <property type="entry name" value="RadC"/>
    <property type="match status" value="1"/>
</dbReference>
<dbReference type="Pfam" id="PF20582">
    <property type="entry name" value="UPF0758_N"/>
    <property type="match status" value="1"/>
</dbReference>
<evidence type="ECO:0000313" key="9">
    <source>
        <dbReference type="Proteomes" id="UP000316225"/>
    </source>
</evidence>
<dbReference type="NCBIfam" id="TIGR00608">
    <property type="entry name" value="radc"/>
    <property type="match status" value="1"/>
</dbReference>
<dbReference type="Gene3D" id="1.10.150.20">
    <property type="entry name" value="5' to 3' exonuclease, C-terminal subdomain"/>
    <property type="match status" value="1"/>
</dbReference>
<dbReference type="PANTHER" id="PTHR30471:SF3">
    <property type="entry name" value="UPF0758 PROTEIN YEES-RELATED"/>
    <property type="match status" value="1"/>
</dbReference>
<dbReference type="InterPro" id="IPR037518">
    <property type="entry name" value="MPN"/>
</dbReference>
<keyword evidence="3" id="KW-0378">Hydrolase</keyword>
<evidence type="ECO:0000259" key="7">
    <source>
        <dbReference type="PROSITE" id="PS50249"/>
    </source>
</evidence>
<keyword evidence="4" id="KW-0862">Zinc</keyword>
<dbReference type="Gene3D" id="3.40.140.10">
    <property type="entry name" value="Cytidine Deaminase, domain 2"/>
    <property type="match status" value="1"/>
</dbReference>
<dbReference type="InterPro" id="IPR025657">
    <property type="entry name" value="RadC_JAB"/>
</dbReference>
<keyword evidence="5" id="KW-0482">Metalloprotease</keyword>